<dbReference type="InterPro" id="IPR004347">
    <property type="entry name" value="Pup_ligase/deamidase"/>
</dbReference>
<gene>
    <name evidence="1" type="ORF">A3A25_00480</name>
</gene>
<comment type="caution">
    <text evidence="1">The sequence shown here is derived from an EMBL/GenBank/DDBJ whole genome shotgun (WGS) entry which is preliminary data.</text>
</comment>
<sequence>MKKPRIIGQEVEYALATIPYALPDTLIRSDAAKCFFDTIRERVFENSDRLLSQFLPNGARLYCDTGGHPEYATPECLGPKQLVCAEQAGDRFLEQIQSQANRILKERKPAYQTYQIRLYKNNTDNRGETWGCHENYLIKPRLFSELTSPLDKNELRNIFISYLISSIIYTGSGDVVKLSNNSLAFHVSQRAKSITRIFSNSTTSNRPLINSRDEAHAKTEEWRRLHLIARDSNMSPLAVYLKFGTASIILEMLETNPRLFGRNMVLRDPIESLRYISGDSKLKAVSVCSDYLEYTALEFQKMFCETAARYVEQNGSKEDKEVVSRWQEVLDALSRYATEPELLVGKIDWITKKYLISEKIRKICKYFEGDVFLDPFFDYCGKRVEIKPNQFVSPADLAMAMHYQYHDIRQDKGLFYLVSKNDETLVSKEDVDSMIDDAPKGARAELRGFLVKEFKQYGEIYDMTFNWNYCCLQDNLMKIEQLSDVEKYANRFLNLTFEFPNPYERRLPPGYDEVLKFHKIIDEIPEQFRPAAK</sequence>
<name>A0A1F5C7T1_9BACT</name>
<accession>A0A1F5C7T1</accession>
<evidence type="ECO:0008006" key="3">
    <source>
        <dbReference type="Google" id="ProtNLM"/>
    </source>
</evidence>
<protein>
    <recommendedName>
        <fullName evidence="3">Pup--protein ligase</fullName>
    </recommendedName>
</protein>
<evidence type="ECO:0000313" key="2">
    <source>
        <dbReference type="Proteomes" id="UP000178969"/>
    </source>
</evidence>
<dbReference type="GO" id="GO:0005524">
    <property type="term" value="F:ATP binding"/>
    <property type="evidence" value="ECO:0007669"/>
    <property type="project" value="TreeGrafter"/>
</dbReference>
<dbReference type="PANTHER" id="PTHR42307:SF2">
    <property type="entry name" value="PUP DEAMIDASE_DEPUPYLASE"/>
    <property type="match status" value="1"/>
</dbReference>
<proteinExistence type="predicted"/>
<dbReference type="GO" id="GO:0070490">
    <property type="term" value="P:protein pupylation"/>
    <property type="evidence" value="ECO:0007669"/>
    <property type="project" value="TreeGrafter"/>
</dbReference>
<dbReference type="EMBL" id="MEYT01000021">
    <property type="protein sequence ID" value="OGD38910.1"/>
    <property type="molecule type" value="Genomic_DNA"/>
</dbReference>
<dbReference type="Pfam" id="PF03136">
    <property type="entry name" value="Pup_ligase"/>
    <property type="match status" value="2"/>
</dbReference>
<dbReference type="AlphaFoldDB" id="A0A1F5C7T1"/>
<dbReference type="STRING" id="1797299.A3A25_00480"/>
<reference evidence="1 2" key="1">
    <citation type="journal article" date="2016" name="Nat. Commun.">
        <title>Thousands of microbial genomes shed light on interconnected biogeochemical processes in an aquifer system.</title>
        <authorList>
            <person name="Anantharaman K."/>
            <person name="Brown C.T."/>
            <person name="Hug L.A."/>
            <person name="Sharon I."/>
            <person name="Castelle C.J."/>
            <person name="Probst A.J."/>
            <person name="Thomas B.C."/>
            <person name="Singh A."/>
            <person name="Wilkins M.J."/>
            <person name="Karaoz U."/>
            <person name="Brodie E.L."/>
            <person name="Williams K.H."/>
            <person name="Hubbard S.S."/>
            <person name="Banfield J.F."/>
        </authorList>
    </citation>
    <scope>NUCLEOTIDE SEQUENCE [LARGE SCALE GENOMIC DNA]</scope>
</reference>
<organism evidence="1 2">
    <name type="scientific">Candidatus Azambacteria bacterium RIFCSPLOWO2_01_FULL_46_26</name>
    <dbReference type="NCBI Taxonomy" id="1797299"/>
    <lineage>
        <taxon>Bacteria</taxon>
        <taxon>Candidatus Azamiibacteriota</taxon>
    </lineage>
</organism>
<evidence type="ECO:0000313" key="1">
    <source>
        <dbReference type="EMBL" id="OGD38910.1"/>
    </source>
</evidence>
<dbReference type="GO" id="GO:0019941">
    <property type="term" value="P:modification-dependent protein catabolic process"/>
    <property type="evidence" value="ECO:0007669"/>
    <property type="project" value="InterPro"/>
</dbReference>
<dbReference type="PANTHER" id="PTHR42307">
    <property type="entry name" value="PUP DEAMIDASE/DEPUPYLASE"/>
    <property type="match status" value="1"/>
</dbReference>
<dbReference type="GO" id="GO:0010498">
    <property type="term" value="P:proteasomal protein catabolic process"/>
    <property type="evidence" value="ECO:0007669"/>
    <property type="project" value="InterPro"/>
</dbReference>
<dbReference type="Proteomes" id="UP000178969">
    <property type="component" value="Unassembled WGS sequence"/>
</dbReference>